<name>A0A9E7FNM7_9LILI</name>
<reference evidence="1" key="1">
    <citation type="submission" date="2022-05" db="EMBL/GenBank/DDBJ databases">
        <title>The Musa troglodytarum L. genome provides insights into the mechanism of non-climacteric behaviour and enrichment of carotenoids.</title>
        <authorList>
            <person name="Wang J."/>
        </authorList>
    </citation>
    <scope>NUCLEOTIDE SEQUENCE</scope>
    <source>
        <tissue evidence="1">Leaf</tissue>
    </source>
</reference>
<accession>A0A9E7FNM7</accession>
<organism evidence="1 2">
    <name type="scientific">Musa troglodytarum</name>
    <name type="common">fe'i banana</name>
    <dbReference type="NCBI Taxonomy" id="320322"/>
    <lineage>
        <taxon>Eukaryota</taxon>
        <taxon>Viridiplantae</taxon>
        <taxon>Streptophyta</taxon>
        <taxon>Embryophyta</taxon>
        <taxon>Tracheophyta</taxon>
        <taxon>Spermatophyta</taxon>
        <taxon>Magnoliopsida</taxon>
        <taxon>Liliopsida</taxon>
        <taxon>Zingiberales</taxon>
        <taxon>Musaceae</taxon>
        <taxon>Musa</taxon>
    </lineage>
</organism>
<gene>
    <name evidence="1" type="ORF">MUK42_36572</name>
</gene>
<dbReference type="Proteomes" id="UP001055439">
    <property type="component" value="Chromosome 4"/>
</dbReference>
<evidence type="ECO:0000313" key="2">
    <source>
        <dbReference type="Proteomes" id="UP001055439"/>
    </source>
</evidence>
<protein>
    <submittedName>
        <fullName evidence="1">Uncharacterized protein</fullName>
    </submittedName>
</protein>
<evidence type="ECO:0000313" key="1">
    <source>
        <dbReference type="EMBL" id="URD98377.1"/>
    </source>
</evidence>
<sequence>MPVICLKKGIKIAMTRWGLYLRWMMMSRGRRAAFDTLPAAMMSSSSAWTSSVPRIFRSISVAFWRELVRWIILLGVSGRNRVPNAKIVAGIIANPIEIRHPKSEWIF</sequence>
<dbReference type="OrthoDB" id="10599966at2759"/>
<dbReference type="AlphaFoldDB" id="A0A9E7FNM7"/>
<dbReference type="EMBL" id="CP097506">
    <property type="protein sequence ID" value="URD98377.1"/>
    <property type="molecule type" value="Genomic_DNA"/>
</dbReference>
<keyword evidence="2" id="KW-1185">Reference proteome</keyword>
<proteinExistence type="predicted"/>